<protein>
    <submittedName>
        <fullName evidence="3">Uncharacterized protein</fullName>
    </submittedName>
</protein>
<evidence type="ECO:0000256" key="1">
    <source>
        <dbReference type="SAM" id="MobiDB-lite"/>
    </source>
</evidence>
<dbReference type="AlphaFoldDB" id="A0A0G1B0F2"/>
<reference evidence="3 4" key="1">
    <citation type="journal article" date="2015" name="Nature">
        <title>rRNA introns, odd ribosomes, and small enigmatic genomes across a large radiation of phyla.</title>
        <authorList>
            <person name="Brown C.T."/>
            <person name="Hug L.A."/>
            <person name="Thomas B.C."/>
            <person name="Sharon I."/>
            <person name="Castelle C.J."/>
            <person name="Singh A."/>
            <person name="Wilkins M.J."/>
            <person name="Williams K.H."/>
            <person name="Banfield J.F."/>
        </authorList>
    </citation>
    <scope>NUCLEOTIDE SEQUENCE [LARGE SCALE GENOMIC DNA]</scope>
</reference>
<feature type="transmembrane region" description="Helical" evidence="2">
    <location>
        <begin position="144"/>
        <end position="163"/>
    </location>
</feature>
<evidence type="ECO:0000313" key="4">
    <source>
        <dbReference type="Proteomes" id="UP000034516"/>
    </source>
</evidence>
<name>A0A0G1B0F2_9BACT</name>
<feature type="transmembrane region" description="Helical" evidence="2">
    <location>
        <begin position="106"/>
        <end position="123"/>
    </location>
</feature>
<gene>
    <name evidence="3" type="ORF">UV02_C0054G0004</name>
</gene>
<proteinExistence type="predicted"/>
<keyword evidence="2" id="KW-0472">Membrane</keyword>
<keyword evidence="2" id="KW-1133">Transmembrane helix</keyword>
<evidence type="ECO:0000256" key="2">
    <source>
        <dbReference type="SAM" id="Phobius"/>
    </source>
</evidence>
<accession>A0A0G1B0F2</accession>
<dbReference type="EMBL" id="LCCW01000054">
    <property type="protein sequence ID" value="KKS39836.1"/>
    <property type="molecule type" value="Genomic_DNA"/>
</dbReference>
<comment type="caution">
    <text evidence="3">The sequence shown here is derived from an EMBL/GenBank/DDBJ whole genome shotgun (WGS) entry which is preliminary data.</text>
</comment>
<organism evidence="3 4">
    <name type="scientific">Candidatus Kuenenbacteria bacterium GW2011_GWA2_42_15</name>
    <dbReference type="NCBI Taxonomy" id="1618677"/>
    <lineage>
        <taxon>Bacteria</taxon>
        <taxon>Candidatus Kueneniibacteriota</taxon>
    </lineage>
</organism>
<dbReference type="Proteomes" id="UP000034516">
    <property type="component" value="Unassembled WGS sequence"/>
</dbReference>
<keyword evidence="2" id="KW-0812">Transmembrane</keyword>
<evidence type="ECO:0000313" key="3">
    <source>
        <dbReference type="EMBL" id="KKS39836.1"/>
    </source>
</evidence>
<feature type="region of interest" description="Disordered" evidence="1">
    <location>
        <begin position="1"/>
        <end position="22"/>
    </location>
</feature>
<sequence>MNEDDQAGQDQEQQENWRQEYQENFLKDRASQSLVRGNLGASAGIIGAEAGKLADKKTFDKFEKTLGKGAAKVETQDHRMAGWMLGLILAVAKDLLDMGTIETLSWFDWIIDIILGVGLFFLFGRSVSRGRKLIANIATTILEVIPGIGFLPCWTMSVAYMYFKSRNTENT</sequence>